<evidence type="ECO:0000256" key="1">
    <source>
        <dbReference type="SAM" id="MobiDB-lite"/>
    </source>
</evidence>
<keyword evidence="3" id="KW-1185">Reference proteome</keyword>
<evidence type="ECO:0000313" key="2">
    <source>
        <dbReference type="EMBL" id="GFT11751.1"/>
    </source>
</evidence>
<accession>A0A8X6THM2</accession>
<gene>
    <name evidence="2" type="primary">Shank1</name>
    <name evidence="2" type="ORF">NPIL_316031</name>
</gene>
<dbReference type="EMBL" id="BMAW01009045">
    <property type="protein sequence ID" value="GFT11751.1"/>
    <property type="molecule type" value="Genomic_DNA"/>
</dbReference>
<name>A0A8X6THM2_NEPPI</name>
<organism evidence="2 3">
    <name type="scientific">Nephila pilipes</name>
    <name type="common">Giant wood spider</name>
    <name type="synonym">Nephila maculata</name>
    <dbReference type="NCBI Taxonomy" id="299642"/>
    <lineage>
        <taxon>Eukaryota</taxon>
        <taxon>Metazoa</taxon>
        <taxon>Ecdysozoa</taxon>
        <taxon>Arthropoda</taxon>
        <taxon>Chelicerata</taxon>
        <taxon>Arachnida</taxon>
        <taxon>Araneae</taxon>
        <taxon>Araneomorphae</taxon>
        <taxon>Entelegynae</taxon>
        <taxon>Araneoidea</taxon>
        <taxon>Nephilidae</taxon>
        <taxon>Nephila</taxon>
    </lineage>
</organism>
<sequence>MSGGYKSEPVSVAKDTVHPRRAGGGSSLRSQSLPPKISVNKSDKRSTTSSEAENSGVSEDFSDKQQTPIHTPTPLCPHTEAKRAIQESRECLRFSQKPLDKNATVVFINGKITEHKVEKKLEACDQKNAKEIALSLASELQSLRNSSAEKSSLEESLEVLRLQINSLGIGAVNEVDVFTELVPPSPKFYVAAAASSDITLEKNHIPLLK</sequence>
<evidence type="ECO:0000313" key="3">
    <source>
        <dbReference type="Proteomes" id="UP000887013"/>
    </source>
</evidence>
<dbReference type="AlphaFoldDB" id="A0A8X6THM2"/>
<feature type="compositionally biased region" description="Polar residues" evidence="1">
    <location>
        <begin position="47"/>
        <end position="57"/>
    </location>
</feature>
<dbReference type="Proteomes" id="UP000887013">
    <property type="component" value="Unassembled WGS sequence"/>
</dbReference>
<comment type="caution">
    <text evidence="2">The sequence shown here is derived from an EMBL/GenBank/DDBJ whole genome shotgun (WGS) entry which is preliminary data.</text>
</comment>
<protein>
    <submittedName>
        <fullName evidence="2">SH3 and multiple ankyrin repeat domains protein 1</fullName>
    </submittedName>
</protein>
<reference evidence="2" key="1">
    <citation type="submission" date="2020-08" db="EMBL/GenBank/DDBJ databases">
        <title>Multicomponent nature underlies the extraordinary mechanical properties of spider dragline silk.</title>
        <authorList>
            <person name="Kono N."/>
            <person name="Nakamura H."/>
            <person name="Mori M."/>
            <person name="Yoshida Y."/>
            <person name="Ohtoshi R."/>
            <person name="Malay A.D."/>
            <person name="Moran D.A.P."/>
            <person name="Tomita M."/>
            <person name="Numata K."/>
            <person name="Arakawa K."/>
        </authorList>
    </citation>
    <scope>NUCLEOTIDE SEQUENCE</scope>
</reference>
<proteinExistence type="predicted"/>
<feature type="region of interest" description="Disordered" evidence="1">
    <location>
        <begin position="1"/>
        <end position="77"/>
    </location>
</feature>